<evidence type="ECO:0000313" key="7">
    <source>
        <dbReference type="EMBL" id="SEB92751.1"/>
    </source>
</evidence>
<dbReference type="EMBL" id="FNRY01000001">
    <property type="protein sequence ID" value="SEB92751.1"/>
    <property type="molecule type" value="Genomic_DNA"/>
</dbReference>
<evidence type="ECO:0000259" key="6">
    <source>
        <dbReference type="Pfam" id="PF08244"/>
    </source>
</evidence>
<evidence type="ECO:0000256" key="2">
    <source>
        <dbReference type="ARBA" id="ARBA00022801"/>
    </source>
</evidence>
<reference evidence="7 8" key="1">
    <citation type="submission" date="2016-10" db="EMBL/GenBank/DDBJ databases">
        <authorList>
            <person name="de Groot N.N."/>
        </authorList>
    </citation>
    <scope>NUCLEOTIDE SEQUENCE [LARGE SCALE GENOMIC DNA]</scope>
    <source>
        <strain evidence="7 8">DSM 21799</strain>
    </source>
</reference>
<dbReference type="PANTHER" id="PTHR42800:SF1">
    <property type="entry name" value="EXOINULINASE INUD (AFU_ORTHOLOGUE AFUA_5G00480)"/>
    <property type="match status" value="1"/>
</dbReference>
<dbReference type="PANTHER" id="PTHR42800">
    <property type="entry name" value="EXOINULINASE INUD (AFU_ORTHOLOGUE AFUA_5G00480)"/>
    <property type="match status" value="1"/>
</dbReference>
<feature type="domain" description="Glycosyl hydrolase family 32 N-terminal" evidence="5">
    <location>
        <begin position="23"/>
        <end position="334"/>
    </location>
</feature>
<dbReference type="InterPro" id="IPR018053">
    <property type="entry name" value="Glyco_hydro_32_AS"/>
</dbReference>
<keyword evidence="8" id="KW-1185">Reference proteome</keyword>
<dbReference type="GO" id="GO:0005737">
    <property type="term" value="C:cytoplasm"/>
    <property type="evidence" value="ECO:0007669"/>
    <property type="project" value="TreeGrafter"/>
</dbReference>
<dbReference type="Gene3D" id="2.115.10.20">
    <property type="entry name" value="Glycosyl hydrolase domain, family 43"/>
    <property type="match status" value="1"/>
</dbReference>
<name>A0A1H4NBV1_9MICO</name>
<keyword evidence="2 4" id="KW-0378">Hydrolase</keyword>
<keyword evidence="3 4" id="KW-0326">Glycosidase</keyword>
<dbReference type="Pfam" id="PF00251">
    <property type="entry name" value="Glyco_hydro_32N"/>
    <property type="match status" value="1"/>
</dbReference>
<dbReference type="Gene3D" id="2.60.120.560">
    <property type="entry name" value="Exo-inulinase, domain 1"/>
    <property type="match status" value="1"/>
</dbReference>
<dbReference type="GO" id="GO:0005987">
    <property type="term" value="P:sucrose catabolic process"/>
    <property type="evidence" value="ECO:0007669"/>
    <property type="project" value="TreeGrafter"/>
</dbReference>
<dbReference type="InterPro" id="IPR013189">
    <property type="entry name" value="Glyco_hydro_32_C"/>
</dbReference>
<feature type="domain" description="Glycosyl hydrolase family 32 C-terminal" evidence="6">
    <location>
        <begin position="361"/>
        <end position="458"/>
    </location>
</feature>
<comment type="similarity">
    <text evidence="1 4">Belongs to the glycosyl hydrolase 32 family.</text>
</comment>
<dbReference type="SMART" id="SM00640">
    <property type="entry name" value="Glyco_32"/>
    <property type="match status" value="1"/>
</dbReference>
<organism evidence="7 8">
    <name type="scientific">Paramicrobacterium humi</name>
    <dbReference type="NCBI Taxonomy" id="640635"/>
    <lineage>
        <taxon>Bacteria</taxon>
        <taxon>Bacillati</taxon>
        <taxon>Actinomycetota</taxon>
        <taxon>Actinomycetes</taxon>
        <taxon>Micrococcales</taxon>
        <taxon>Microbacteriaceae</taxon>
        <taxon>Paramicrobacterium</taxon>
    </lineage>
</organism>
<evidence type="ECO:0000256" key="3">
    <source>
        <dbReference type="ARBA" id="ARBA00023295"/>
    </source>
</evidence>
<gene>
    <name evidence="7" type="ORF">SAMN04489806_2147</name>
</gene>
<dbReference type="CDD" id="cd18622">
    <property type="entry name" value="GH32_Inu-like"/>
    <property type="match status" value="1"/>
</dbReference>
<dbReference type="Pfam" id="PF08244">
    <property type="entry name" value="Glyco_hydro_32C"/>
    <property type="match status" value="1"/>
</dbReference>
<dbReference type="InterPro" id="IPR001362">
    <property type="entry name" value="Glyco_hydro_32"/>
</dbReference>
<dbReference type="SUPFAM" id="SSF49899">
    <property type="entry name" value="Concanavalin A-like lectins/glucanases"/>
    <property type="match status" value="1"/>
</dbReference>
<dbReference type="GO" id="GO:0004575">
    <property type="term" value="F:sucrose alpha-glucosidase activity"/>
    <property type="evidence" value="ECO:0007669"/>
    <property type="project" value="TreeGrafter"/>
</dbReference>
<evidence type="ECO:0000259" key="5">
    <source>
        <dbReference type="Pfam" id="PF00251"/>
    </source>
</evidence>
<dbReference type="AlphaFoldDB" id="A0A1H4NBV1"/>
<dbReference type="InterPro" id="IPR013148">
    <property type="entry name" value="Glyco_hydro_32_N"/>
</dbReference>
<proteinExistence type="inferred from homology"/>
<sequence>MTETILPERTVPASSVMPRPKFHLTPRRNWMNDPNGLVYHDGLWHAYFQFNPEGADWGNMSWGHATSPDLLRWTEHPVALQCRDGEQIFSGSVVVGRQPGAEQLTAFYTSAYDSGRQAQSRATSTDGGYVWEFHASNPVLDRGTTDFRDPKVFQYIDDSGDAHWVLVAVEAADRQVLVYVSTDLCEWEHASTFGPLDAGMDDAENIVWECPDLIRLCVDGDPDDMRWVLLLSTNPVGEEADPVGSSMSYIVGQFDGRTFTPEVDFLTRLDCGRDFYAGVTFDNAPDRDAIMLGWMSNWRYATVVPTTPWRGAMSLPRRLSLRAIGGDVRLAQEPYGFVPTWLAAATPVTVLGGEGPLELPSSSNAVFELQWDPSSTGSLRLQFQGEGHGNVSVLYDVEKSELRVTRAGPDSERIHPDFPSVSTVPLSAEGPAKLLASLDGPLLEVFVNDGLAAVSNLVPLGTGPVRTTVDSDARGPITVKAVDARAVDKVGELG</sequence>
<dbReference type="OrthoDB" id="9776657at2"/>
<dbReference type="RefSeq" id="WP_091183786.1">
    <property type="nucleotide sequence ID" value="NZ_FNRY01000001.1"/>
</dbReference>
<dbReference type="InterPro" id="IPR013320">
    <property type="entry name" value="ConA-like_dom_sf"/>
</dbReference>
<dbReference type="SUPFAM" id="SSF75005">
    <property type="entry name" value="Arabinanase/levansucrase/invertase"/>
    <property type="match status" value="1"/>
</dbReference>
<dbReference type="Proteomes" id="UP000199183">
    <property type="component" value="Unassembled WGS sequence"/>
</dbReference>
<evidence type="ECO:0000313" key="8">
    <source>
        <dbReference type="Proteomes" id="UP000199183"/>
    </source>
</evidence>
<dbReference type="InterPro" id="IPR023296">
    <property type="entry name" value="Glyco_hydro_beta-prop_sf"/>
</dbReference>
<evidence type="ECO:0000256" key="1">
    <source>
        <dbReference type="ARBA" id="ARBA00009902"/>
    </source>
</evidence>
<accession>A0A1H4NBV1</accession>
<evidence type="ECO:0000256" key="4">
    <source>
        <dbReference type="RuleBase" id="RU362110"/>
    </source>
</evidence>
<protein>
    <submittedName>
        <fullName evidence="7">Levanbiose-producing levanase</fullName>
    </submittedName>
</protein>
<dbReference type="PROSITE" id="PS00609">
    <property type="entry name" value="GLYCOSYL_HYDROL_F32"/>
    <property type="match status" value="1"/>
</dbReference>
<dbReference type="STRING" id="640635.SAMN04489806_2147"/>